<comment type="caution">
    <text evidence="3">The sequence shown here is derived from an EMBL/GenBank/DDBJ whole genome shotgun (WGS) entry which is preliminary data.</text>
</comment>
<dbReference type="Proteomes" id="UP000824998">
    <property type="component" value="Unassembled WGS sequence"/>
</dbReference>
<sequence>MASVPTVNPLKNAFRSDFGALCEGARGHVVAVVGEFLDIMCVIFFAFTGGESAAASSHDSKHEVGISTTPAGLGPALLMYTDISAGFRLPVFVGPIVVMVLALQVCKLVKTLEYRRSRQKRRMRRRFLEAGPDTPAQKTEPVKPATMKPQYEVPTGGLPECLAD</sequence>
<dbReference type="AlphaFoldDB" id="A0A9P7YNZ1"/>
<protein>
    <recommendedName>
        <fullName evidence="5">Transmembrane protein</fullName>
    </recommendedName>
</protein>
<dbReference type="OrthoDB" id="3222at2759"/>
<reference evidence="3" key="1">
    <citation type="journal article" date="2021" name="IMA Fungus">
        <title>Genomic characterization of three marine fungi, including Emericellopsis atlantica sp. nov. with signatures of a generalist lifestyle and marine biomass degradation.</title>
        <authorList>
            <person name="Hagestad O.C."/>
            <person name="Hou L."/>
            <person name="Andersen J.H."/>
            <person name="Hansen E.H."/>
            <person name="Altermark B."/>
            <person name="Li C."/>
            <person name="Kuhnert E."/>
            <person name="Cox R.J."/>
            <person name="Crous P.W."/>
            <person name="Spatafora J.W."/>
            <person name="Lail K."/>
            <person name="Amirebrahimi M."/>
            <person name="Lipzen A."/>
            <person name="Pangilinan J."/>
            <person name="Andreopoulos W."/>
            <person name="Hayes R.D."/>
            <person name="Ng V."/>
            <person name="Grigoriev I.V."/>
            <person name="Jackson S.A."/>
            <person name="Sutton T.D.S."/>
            <person name="Dobson A.D.W."/>
            <person name="Rama T."/>
        </authorList>
    </citation>
    <scope>NUCLEOTIDE SEQUENCE</scope>
    <source>
        <strain evidence="3">TRa018bII</strain>
    </source>
</reference>
<keyword evidence="2" id="KW-0812">Transmembrane</keyword>
<evidence type="ECO:0000256" key="1">
    <source>
        <dbReference type="SAM" id="MobiDB-lite"/>
    </source>
</evidence>
<evidence type="ECO:0000313" key="4">
    <source>
        <dbReference type="Proteomes" id="UP000824998"/>
    </source>
</evidence>
<feature type="region of interest" description="Disordered" evidence="1">
    <location>
        <begin position="129"/>
        <end position="164"/>
    </location>
</feature>
<gene>
    <name evidence="3" type="ORF">BJ875DRAFT_482023</name>
</gene>
<evidence type="ECO:0008006" key="5">
    <source>
        <dbReference type="Google" id="ProtNLM"/>
    </source>
</evidence>
<evidence type="ECO:0000256" key="2">
    <source>
        <dbReference type="SAM" id="Phobius"/>
    </source>
</evidence>
<dbReference type="EMBL" id="MU251401">
    <property type="protein sequence ID" value="KAG9236717.1"/>
    <property type="molecule type" value="Genomic_DNA"/>
</dbReference>
<proteinExistence type="predicted"/>
<feature type="transmembrane region" description="Helical" evidence="2">
    <location>
        <begin position="87"/>
        <end position="109"/>
    </location>
</feature>
<evidence type="ECO:0000313" key="3">
    <source>
        <dbReference type="EMBL" id="KAG9236717.1"/>
    </source>
</evidence>
<organism evidence="3 4">
    <name type="scientific">Amylocarpus encephaloides</name>
    <dbReference type="NCBI Taxonomy" id="45428"/>
    <lineage>
        <taxon>Eukaryota</taxon>
        <taxon>Fungi</taxon>
        <taxon>Dikarya</taxon>
        <taxon>Ascomycota</taxon>
        <taxon>Pezizomycotina</taxon>
        <taxon>Leotiomycetes</taxon>
        <taxon>Helotiales</taxon>
        <taxon>Helotiales incertae sedis</taxon>
        <taxon>Amylocarpus</taxon>
    </lineage>
</organism>
<keyword evidence="2" id="KW-1133">Transmembrane helix</keyword>
<accession>A0A9P7YNZ1</accession>
<keyword evidence="2" id="KW-0472">Membrane</keyword>
<keyword evidence="4" id="KW-1185">Reference proteome</keyword>
<name>A0A9P7YNZ1_9HELO</name>